<keyword evidence="3" id="KW-0813">Transport</keyword>
<evidence type="ECO:0000256" key="3">
    <source>
        <dbReference type="ARBA" id="ARBA00022970"/>
    </source>
</evidence>
<evidence type="ECO:0000313" key="9">
    <source>
        <dbReference type="Proteomes" id="UP001341281"/>
    </source>
</evidence>
<dbReference type="Pfam" id="PF01490">
    <property type="entry name" value="Aa_trans"/>
    <property type="match status" value="1"/>
</dbReference>
<organism evidence="8 9">
    <name type="scientific">Paspalum notatum var. saurae</name>
    <dbReference type="NCBI Taxonomy" id="547442"/>
    <lineage>
        <taxon>Eukaryota</taxon>
        <taxon>Viridiplantae</taxon>
        <taxon>Streptophyta</taxon>
        <taxon>Embryophyta</taxon>
        <taxon>Tracheophyta</taxon>
        <taxon>Spermatophyta</taxon>
        <taxon>Magnoliopsida</taxon>
        <taxon>Liliopsida</taxon>
        <taxon>Poales</taxon>
        <taxon>Poaceae</taxon>
        <taxon>PACMAD clade</taxon>
        <taxon>Panicoideae</taxon>
        <taxon>Andropogonodae</taxon>
        <taxon>Paspaleae</taxon>
        <taxon>Paspalinae</taxon>
        <taxon>Paspalum</taxon>
    </lineage>
</organism>
<reference evidence="8 9" key="1">
    <citation type="submission" date="2024-02" db="EMBL/GenBank/DDBJ databases">
        <title>High-quality chromosome-scale genome assembly of Pensacola bahiagrass (Paspalum notatum Flugge var. saurae).</title>
        <authorList>
            <person name="Vega J.M."/>
            <person name="Podio M."/>
            <person name="Orjuela J."/>
            <person name="Siena L.A."/>
            <person name="Pessino S.C."/>
            <person name="Combes M.C."/>
            <person name="Mariac C."/>
            <person name="Albertini E."/>
            <person name="Pupilli F."/>
            <person name="Ortiz J.P.A."/>
            <person name="Leblanc O."/>
        </authorList>
    </citation>
    <scope>NUCLEOTIDE SEQUENCE [LARGE SCALE GENOMIC DNA]</scope>
    <source>
        <strain evidence="8">R1</strain>
        <tissue evidence="8">Leaf</tissue>
    </source>
</reference>
<comment type="subcellular location">
    <subcellularLocation>
        <location evidence="1">Membrane</location>
    </subcellularLocation>
</comment>
<evidence type="ECO:0000259" key="7">
    <source>
        <dbReference type="Pfam" id="PF01490"/>
    </source>
</evidence>
<keyword evidence="4 6" id="KW-1133">Transmembrane helix</keyword>
<gene>
    <name evidence="8" type="ORF">U9M48_021663</name>
</gene>
<feature type="domain" description="Amino acid transporter transmembrane" evidence="7">
    <location>
        <begin position="6"/>
        <end position="86"/>
    </location>
</feature>
<sequence>MNETSCAVILRTALVASTVCIAFLLPFFGLVMALIGSLLSILVAVIMPPLCFLKITQNKATRSQVIASIGIIILGIVSAALGTYSSVRRKSSATAKV</sequence>
<accession>A0AAQ3WT59</accession>
<dbReference type="Proteomes" id="UP001341281">
    <property type="component" value="Chromosome 05"/>
</dbReference>
<dbReference type="GO" id="GO:0006865">
    <property type="term" value="P:amino acid transport"/>
    <property type="evidence" value="ECO:0007669"/>
    <property type="project" value="UniProtKB-KW"/>
</dbReference>
<proteinExistence type="predicted"/>
<evidence type="ECO:0000313" key="8">
    <source>
        <dbReference type="EMBL" id="WVZ73347.1"/>
    </source>
</evidence>
<keyword evidence="9" id="KW-1185">Reference proteome</keyword>
<feature type="transmembrane region" description="Helical" evidence="6">
    <location>
        <begin position="7"/>
        <end position="25"/>
    </location>
</feature>
<feature type="transmembrane region" description="Helical" evidence="6">
    <location>
        <begin position="31"/>
        <end position="53"/>
    </location>
</feature>
<name>A0AAQ3WT59_PASNO</name>
<evidence type="ECO:0000256" key="4">
    <source>
        <dbReference type="ARBA" id="ARBA00022989"/>
    </source>
</evidence>
<dbReference type="EMBL" id="CP144749">
    <property type="protein sequence ID" value="WVZ73347.1"/>
    <property type="molecule type" value="Genomic_DNA"/>
</dbReference>
<evidence type="ECO:0000256" key="6">
    <source>
        <dbReference type="SAM" id="Phobius"/>
    </source>
</evidence>
<evidence type="ECO:0000256" key="1">
    <source>
        <dbReference type="ARBA" id="ARBA00004370"/>
    </source>
</evidence>
<dbReference type="GO" id="GO:0016020">
    <property type="term" value="C:membrane"/>
    <property type="evidence" value="ECO:0007669"/>
    <property type="project" value="UniProtKB-SubCell"/>
</dbReference>
<evidence type="ECO:0000256" key="5">
    <source>
        <dbReference type="ARBA" id="ARBA00023136"/>
    </source>
</evidence>
<keyword evidence="5 6" id="KW-0472">Membrane</keyword>
<protein>
    <recommendedName>
        <fullName evidence="7">Amino acid transporter transmembrane domain-containing protein</fullName>
    </recommendedName>
</protein>
<evidence type="ECO:0000256" key="2">
    <source>
        <dbReference type="ARBA" id="ARBA00022692"/>
    </source>
</evidence>
<keyword evidence="3" id="KW-0029">Amino-acid transport</keyword>
<dbReference type="InterPro" id="IPR013057">
    <property type="entry name" value="AA_transpt_TM"/>
</dbReference>
<feature type="transmembrane region" description="Helical" evidence="6">
    <location>
        <begin position="65"/>
        <end position="87"/>
    </location>
</feature>
<keyword evidence="2 6" id="KW-0812">Transmembrane</keyword>
<dbReference type="AlphaFoldDB" id="A0AAQ3WT59"/>